<reference evidence="6" key="1">
    <citation type="submission" date="2025-08" db="UniProtKB">
        <authorList>
            <consortium name="RefSeq"/>
        </authorList>
    </citation>
    <scope>IDENTIFICATION</scope>
    <source>
        <tissue evidence="6">Muscle</tissue>
    </source>
</reference>
<dbReference type="GO" id="GO:0005886">
    <property type="term" value="C:plasma membrane"/>
    <property type="evidence" value="ECO:0007669"/>
    <property type="project" value="TreeGrafter"/>
</dbReference>
<dbReference type="RefSeq" id="XP_035867869.1">
    <property type="nucleotide sequence ID" value="XM_036011976.1"/>
</dbReference>
<sequence>MPRPVHPTPLGSHALVYFCEFQHWSSFLEDSKPTHVRADHGDEMFFAFGTSSWSSHIKVTEEEQLLGRKMMKYWANFARNGCPEHQGASGGY</sequence>
<dbReference type="Proteomes" id="UP000504628">
    <property type="component" value="Chromosome 12"/>
</dbReference>
<dbReference type="AlphaFoldDB" id="A0A7E6CNY9"/>
<evidence type="ECO:0000313" key="5">
    <source>
        <dbReference type="Proteomes" id="UP000504628"/>
    </source>
</evidence>
<feature type="domain" description="Carboxylesterase type B" evidence="4">
    <location>
        <begin position="13"/>
        <end position="85"/>
    </location>
</feature>
<gene>
    <name evidence="6" type="primary">LOC118497500</name>
</gene>
<dbReference type="PANTHER" id="PTHR43918:SF12">
    <property type="entry name" value="ACETYLCHOLINESTERASE 1"/>
    <property type="match status" value="1"/>
</dbReference>
<keyword evidence="5" id="KW-1185">Reference proteome</keyword>
<dbReference type="GO" id="GO:0005615">
    <property type="term" value="C:extracellular space"/>
    <property type="evidence" value="ECO:0007669"/>
    <property type="project" value="TreeGrafter"/>
</dbReference>
<dbReference type="GO" id="GO:0003990">
    <property type="term" value="F:acetylcholinesterase activity"/>
    <property type="evidence" value="ECO:0007669"/>
    <property type="project" value="TreeGrafter"/>
</dbReference>
<comment type="similarity">
    <text evidence="1">Belongs to the type-B carboxylesterase/lipase family.</text>
</comment>
<evidence type="ECO:0000256" key="2">
    <source>
        <dbReference type="ARBA" id="ARBA00022487"/>
    </source>
</evidence>
<accession>A0A7E6CNY9</accession>
<evidence type="ECO:0000256" key="3">
    <source>
        <dbReference type="ARBA" id="ARBA00022801"/>
    </source>
</evidence>
<evidence type="ECO:0000259" key="4">
    <source>
        <dbReference type="Pfam" id="PF00135"/>
    </source>
</evidence>
<organism evidence="5 6">
    <name type="scientific">Phyllostomus discolor</name>
    <name type="common">pale spear-nosed bat</name>
    <dbReference type="NCBI Taxonomy" id="89673"/>
    <lineage>
        <taxon>Eukaryota</taxon>
        <taxon>Metazoa</taxon>
        <taxon>Chordata</taxon>
        <taxon>Craniata</taxon>
        <taxon>Vertebrata</taxon>
        <taxon>Euteleostomi</taxon>
        <taxon>Mammalia</taxon>
        <taxon>Eutheria</taxon>
        <taxon>Laurasiatheria</taxon>
        <taxon>Chiroptera</taxon>
        <taxon>Yangochiroptera</taxon>
        <taxon>Phyllostomidae</taxon>
        <taxon>Phyllostominae</taxon>
        <taxon>Phyllostomus</taxon>
    </lineage>
</organism>
<name>A0A7E6CNY9_9CHIR</name>
<dbReference type="PANTHER" id="PTHR43918">
    <property type="entry name" value="ACETYLCHOLINESTERASE"/>
    <property type="match status" value="1"/>
</dbReference>
<evidence type="ECO:0000313" key="6">
    <source>
        <dbReference type="RefSeq" id="XP_035867869.1"/>
    </source>
</evidence>
<dbReference type="GO" id="GO:0019695">
    <property type="term" value="P:choline metabolic process"/>
    <property type="evidence" value="ECO:0007669"/>
    <property type="project" value="TreeGrafter"/>
</dbReference>
<dbReference type="InterPro" id="IPR002018">
    <property type="entry name" value="CarbesteraseB"/>
</dbReference>
<keyword evidence="2" id="KW-0719">Serine esterase</keyword>
<proteinExistence type="inferred from homology"/>
<dbReference type="InterPro" id="IPR029058">
    <property type="entry name" value="AB_hydrolase_fold"/>
</dbReference>
<dbReference type="SUPFAM" id="SSF53474">
    <property type="entry name" value="alpha/beta-Hydrolases"/>
    <property type="match status" value="1"/>
</dbReference>
<keyword evidence="3" id="KW-0378">Hydrolase</keyword>
<dbReference type="Pfam" id="PF00135">
    <property type="entry name" value="COesterase"/>
    <property type="match status" value="1"/>
</dbReference>
<dbReference type="InterPro" id="IPR050654">
    <property type="entry name" value="AChE-related_enzymes"/>
</dbReference>
<dbReference type="Gene3D" id="3.40.50.1820">
    <property type="entry name" value="alpha/beta hydrolase"/>
    <property type="match status" value="1"/>
</dbReference>
<protein>
    <submittedName>
        <fullName evidence="6">Liver carboxylesterase-like isoform X2</fullName>
    </submittedName>
</protein>
<dbReference type="GeneID" id="118497500"/>
<evidence type="ECO:0000256" key="1">
    <source>
        <dbReference type="ARBA" id="ARBA00005964"/>
    </source>
</evidence>
<dbReference type="GO" id="GO:0006581">
    <property type="term" value="P:acetylcholine catabolic process"/>
    <property type="evidence" value="ECO:0007669"/>
    <property type="project" value="TreeGrafter"/>
</dbReference>